<dbReference type="InterPro" id="IPR013766">
    <property type="entry name" value="Thioredoxin_domain"/>
</dbReference>
<dbReference type="PROSITE" id="PS51352">
    <property type="entry name" value="THIOREDOXIN_2"/>
    <property type="match status" value="1"/>
</dbReference>
<gene>
    <name evidence="3" type="ORF">MACH08_21150</name>
</gene>
<name>A0ABQ5TJ67_9BACI</name>
<sequence>MFKKIFGFMLLLVLIGILLSNIIQSNYEGNHSEPDYHVTGDDNMQGGTIAPVESVGLEPGDKAPDFELETLDGESFRLSDYQGKKVILNFWYTWCPPCKEEMPEMQQFYDDYKDEIEIVTINMTEYEKKQQDVQEFIDEYDFTFTVPLDKNSEVADAYTIYAAPSTYFIGTDGTVQQPRKIGPMDYEFMQEMVEGLN</sequence>
<protein>
    <recommendedName>
        <fullName evidence="2">Thioredoxin domain-containing protein</fullName>
    </recommendedName>
</protein>
<dbReference type="Pfam" id="PF00578">
    <property type="entry name" value="AhpC-TSA"/>
    <property type="match status" value="1"/>
</dbReference>
<dbReference type="Gene3D" id="3.40.30.10">
    <property type="entry name" value="Glutaredoxin"/>
    <property type="match status" value="1"/>
</dbReference>
<organism evidence="3 4">
    <name type="scientific">Oceanobacillus kimchii</name>
    <dbReference type="NCBI Taxonomy" id="746691"/>
    <lineage>
        <taxon>Bacteria</taxon>
        <taxon>Bacillati</taxon>
        <taxon>Bacillota</taxon>
        <taxon>Bacilli</taxon>
        <taxon>Bacillales</taxon>
        <taxon>Bacillaceae</taxon>
        <taxon>Oceanobacillus</taxon>
    </lineage>
</organism>
<dbReference type="EMBL" id="BSKO01000001">
    <property type="protein sequence ID" value="GLO66331.1"/>
    <property type="molecule type" value="Genomic_DNA"/>
</dbReference>
<proteinExistence type="predicted"/>
<evidence type="ECO:0000313" key="3">
    <source>
        <dbReference type="EMBL" id="GLO66331.1"/>
    </source>
</evidence>
<dbReference type="InterPro" id="IPR017937">
    <property type="entry name" value="Thioredoxin_CS"/>
</dbReference>
<comment type="caution">
    <text evidence="3">The sequence shown here is derived from an EMBL/GenBank/DDBJ whole genome shotgun (WGS) entry which is preliminary data.</text>
</comment>
<keyword evidence="4" id="KW-1185">Reference proteome</keyword>
<feature type="domain" description="Thioredoxin" evidence="2">
    <location>
        <begin position="57"/>
        <end position="197"/>
    </location>
</feature>
<dbReference type="PANTHER" id="PTHR42852">
    <property type="entry name" value="THIOL:DISULFIDE INTERCHANGE PROTEIN DSBE"/>
    <property type="match status" value="1"/>
</dbReference>
<dbReference type="InterPro" id="IPR000866">
    <property type="entry name" value="AhpC/TSA"/>
</dbReference>
<evidence type="ECO:0000256" key="1">
    <source>
        <dbReference type="ARBA" id="ARBA00023157"/>
    </source>
</evidence>
<keyword evidence="1" id="KW-1015">Disulfide bond</keyword>
<dbReference type="CDD" id="cd02966">
    <property type="entry name" value="TlpA_like_family"/>
    <property type="match status" value="1"/>
</dbReference>
<dbReference type="PROSITE" id="PS00194">
    <property type="entry name" value="THIOREDOXIN_1"/>
    <property type="match status" value="1"/>
</dbReference>
<dbReference type="RefSeq" id="WP_017796796.1">
    <property type="nucleotide sequence ID" value="NZ_BSKO01000001.1"/>
</dbReference>
<accession>A0ABQ5TJ67</accession>
<dbReference type="Proteomes" id="UP001275436">
    <property type="component" value="Unassembled WGS sequence"/>
</dbReference>
<dbReference type="InterPro" id="IPR050553">
    <property type="entry name" value="Thioredoxin_ResA/DsbE_sf"/>
</dbReference>
<evidence type="ECO:0000313" key="4">
    <source>
        <dbReference type="Proteomes" id="UP001275436"/>
    </source>
</evidence>
<reference evidence="3 4" key="1">
    <citation type="submission" date="2023-02" db="EMBL/GenBank/DDBJ databases">
        <title>Oceanobacillus kimchii IFOP_LL358 isolated form Alexandrium catenella lab strain.</title>
        <authorList>
            <person name="Gajardo G."/>
            <person name="Ueki S."/>
            <person name="Maruyama F."/>
        </authorList>
    </citation>
    <scope>NUCLEOTIDE SEQUENCE [LARGE SCALE GENOMIC DNA]</scope>
    <source>
        <strain evidence="3 4">IFOP_LL358</strain>
    </source>
</reference>
<evidence type="ECO:0000259" key="2">
    <source>
        <dbReference type="PROSITE" id="PS51352"/>
    </source>
</evidence>
<dbReference type="PANTHER" id="PTHR42852:SF1">
    <property type="entry name" value="THIOREDOXIN-LIKE PROTEIN YNEN"/>
    <property type="match status" value="1"/>
</dbReference>
<dbReference type="InterPro" id="IPR036249">
    <property type="entry name" value="Thioredoxin-like_sf"/>
</dbReference>
<dbReference type="SUPFAM" id="SSF52833">
    <property type="entry name" value="Thioredoxin-like"/>
    <property type="match status" value="1"/>
</dbReference>